<dbReference type="InterPro" id="IPR050263">
    <property type="entry name" value="Bact_Fimbrial_Adh_Pro"/>
</dbReference>
<feature type="signal peptide" evidence="1">
    <location>
        <begin position="1"/>
        <end position="24"/>
    </location>
</feature>
<dbReference type="GO" id="GO:0009289">
    <property type="term" value="C:pilus"/>
    <property type="evidence" value="ECO:0007669"/>
    <property type="project" value="InterPro"/>
</dbReference>
<feature type="chain" id="PRO_5035411598" evidence="1">
    <location>
        <begin position="25"/>
        <end position="188"/>
    </location>
</feature>
<dbReference type="Proteomes" id="UP000430081">
    <property type="component" value="Unassembled WGS sequence"/>
</dbReference>
<dbReference type="NCBIfam" id="NF007276">
    <property type="entry name" value="PRK09733.1"/>
    <property type="match status" value="1"/>
</dbReference>
<evidence type="ECO:0000313" key="6">
    <source>
        <dbReference type="Proteomes" id="UP000462271"/>
    </source>
</evidence>
<evidence type="ECO:0000313" key="4">
    <source>
        <dbReference type="EMBL" id="MWL03518.1"/>
    </source>
</evidence>
<dbReference type="Pfam" id="PF00419">
    <property type="entry name" value="Fimbrial"/>
    <property type="match status" value="1"/>
</dbReference>
<evidence type="ECO:0000313" key="3">
    <source>
        <dbReference type="EMBL" id="MWL00351.1"/>
    </source>
</evidence>
<protein>
    <submittedName>
        <fullName evidence="4">Fimbrial-like protein</fullName>
    </submittedName>
</protein>
<dbReference type="PANTHER" id="PTHR33420:SF11">
    <property type="entry name" value="FIMBRIAL-LIKE PROTEIN"/>
    <property type="match status" value="1"/>
</dbReference>
<dbReference type="InterPro" id="IPR036937">
    <property type="entry name" value="Adhesion_dom_fimbrial_sf"/>
</dbReference>
<reference evidence="5 6" key="1">
    <citation type="submission" date="2019-12" db="EMBL/GenBank/DDBJ databases">
        <title>Enteriobacteria Tanzani isolates_10432.</title>
        <authorList>
            <person name="Subbiah M."/>
            <person name="Call D."/>
        </authorList>
    </citation>
    <scope>NUCLEOTIDE SEQUENCE [LARGE SCALE GENOMIC DNA]</scope>
    <source>
        <strain evidence="4 5">10432wG7</strain>
        <strain evidence="3 6">10432wG8</strain>
    </source>
</reference>
<dbReference type="InterPro" id="IPR000259">
    <property type="entry name" value="Adhesion_dom_fimbrial"/>
</dbReference>
<dbReference type="Gene3D" id="2.60.40.1090">
    <property type="entry name" value="Fimbrial-type adhesion domain"/>
    <property type="match status" value="1"/>
</dbReference>
<accession>A0A6D0DH21</accession>
<dbReference type="EMBL" id="WTMQ01000002">
    <property type="protein sequence ID" value="MWL03518.1"/>
    <property type="molecule type" value="Genomic_DNA"/>
</dbReference>
<feature type="domain" description="Fimbrial-type adhesion" evidence="2">
    <location>
        <begin position="34"/>
        <end position="188"/>
    </location>
</feature>
<dbReference type="EMBL" id="WTML01000204">
    <property type="protein sequence ID" value="MWL00351.1"/>
    <property type="molecule type" value="Genomic_DNA"/>
</dbReference>
<dbReference type="InterPro" id="IPR008966">
    <property type="entry name" value="Adhesion_dom_sf"/>
</dbReference>
<dbReference type="RefSeq" id="WP_089574022.1">
    <property type="nucleotide sequence ID" value="NZ_JAAFBO010000002.1"/>
</dbReference>
<comment type="caution">
    <text evidence="4">The sequence shown here is derived from an EMBL/GenBank/DDBJ whole genome shotgun (WGS) entry which is preliminary data.</text>
</comment>
<proteinExistence type="predicted"/>
<evidence type="ECO:0000259" key="2">
    <source>
        <dbReference type="Pfam" id="PF00419"/>
    </source>
</evidence>
<gene>
    <name evidence="4" type="ORF">GQM13_08685</name>
    <name evidence="3" type="ORF">GQM21_24865</name>
</gene>
<dbReference type="AlphaFoldDB" id="A0A6D0DH21"/>
<evidence type="ECO:0000256" key="1">
    <source>
        <dbReference type="SAM" id="SignalP"/>
    </source>
</evidence>
<name>A0A6D0DH21_ECOLX</name>
<organism evidence="4 5">
    <name type="scientific">Escherichia coli</name>
    <dbReference type="NCBI Taxonomy" id="562"/>
    <lineage>
        <taxon>Bacteria</taxon>
        <taxon>Pseudomonadati</taxon>
        <taxon>Pseudomonadota</taxon>
        <taxon>Gammaproteobacteria</taxon>
        <taxon>Enterobacterales</taxon>
        <taxon>Enterobacteriaceae</taxon>
        <taxon>Escherichia</taxon>
    </lineage>
</organism>
<dbReference type="GO" id="GO:0043709">
    <property type="term" value="P:cell adhesion involved in single-species biofilm formation"/>
    <property type="evidence" value="ECO:0007669"/>
    <property type="project" value="TreeGrafter"/>
</dbReference>
<evidence type="ECO:0000313" key="5">
    <source>
        <dbReference type="Proteomes" id="UP000430081"/>
    </source>
</evidence>
<dbReference type="SUPFAM" id="SSF49401">
    <property type="entry name" value="Bacterial adhesins"/>
    <property type="match status" value="1"/>
</dbReference>
<sequence length="188" mass="19838">MFKKTLLSVVATALLSGVAFNALADDPNQGSGKITFKGEVIDAPCSIAPGDEDQTINLGEVADKVLNSGQKSLPVDVTIHLQDCILSDGSSTKVDKVKITFSSASVDTTDSSLLKNTLEGNIGGATNVGVRLVKSDNTNVTLGTPITINFPNTNSFQELNFKARMESLTRTATPGNVQAQANYVLDYK</sequence>
<dbReference type="Proteomes" id="UP000462271">
    <property type="component" value="Unassembled WGS sequence"/>
</dbReference>
<keyword evidence="1" id="KW-0732">Signal</keyword>
<dbReference type="PANTHER" id="PTHR33420">
    <property type="entry name" value="FIMBRIAL SUBUNIT ELFA-RELATED"/>
    <property type="match status" value="1"/>
</dbReference>